<dbReference type="Gene3D" id="3.30.420.270">
    <property type="match status" value="1"/>
</dbReference>
<evidence type="ECO:0000313" key="12">
    <source>
        <dbReference type="EMBL" id="SDQ37273.1"/>
    </source>
</evidence>
<evidence type="ECO:0000256" key="5">
    <source>
        <dbReference type="ARBA" id="ARBA00022618"/>
    </source>
</evidence>
<keyword evidence="13" id="KW-1185">Reference proteome</keyword>
<accession>A0ABY0T751</accession>
<evidence type="ECO:0000256" key="9">
    <source>
        <dbReference type="ARBA" id="ARBA00023306"/>
    </source>
</evidence>
<evidence type="ECO:0000256" key="6">
    <source>
        <dbReference type="ARBA" id="ARBA00022692"/>
    </source>
</evidence>
<keyword evidence="10" id="KW-0813">Transport</keyword>
<keyword evidence="8 11" id="KW-0472">Membrane</keyword>
<keyword evidence="7 11" id="KW-1133">Transmembrane helix</keyword>
<dbReference type="PANTHER" id="PTHR30558:SF7">
    <property type="entry name" value="TOL-PAL SYSTEM PROTEIN TOLR"/>
    <property type="match status" value="1"/>
</dbReference>
<evidence type="ECO:0000256" key="3">
    <source>
        <dbReference type="ARBA" id="ARBA00022475"/>
    </source>
</evidence>
<dbReference type="EMBL" id="FNKY01000001">
    <property type="protein sequence ID" value="SDQ37273.1"/>
    <property type="molecule type" value="Genomic_DNA"/>
</dbReference>
<protein>
    <submittedName>
        <fullName evidence="12">Cell division and transport-associated protein TolR</fullName>
    </submittedName>
</protein>
<keyword evidence="5 12" id="KW-0132">Cell division</keyword>
<evidence type="ECO:0000256" key="4">
    <source>
        <dbReference type="ARBA" id="ARBA00022519"/>
    </source>
</evidence>
<name>A0ABY0T751_9PROT</name>
<dbReference type="PANTHER" id="PTHR30558">
    <property type="entry name" value="EXBD MEMBRANE COMPONENT OF PMF-DRIVEN MACROMOLECULE IMPORT SYSTEM"/>
    <property type="match status" value="1"/>
</dbReference>
<organism evidence="12 13">
    <name type="scientific">Nitrosospira multiformis</name>
    <dbReference type="NCBI Taxonomy" id="1231"/>
    <lineage>
        <taxon>Bacteria</taxon>
        <taxon>Pseudomonadati</taxon>
        <taxon>Pseudomonadota</taxon>
        <taxon>Betaproteobacteria</taxon>
        <taxon>Nitrosomonadales</taxon>
        <taxon>Nitrosomonadaceae</taxon>
        <taxon>Nitrosospira</taxon>
    </lineage>
</organism>
<dbReference type="Pfam" id="PF02472">
    <property type="entry name" value="ExbD"/>
    <property type="match status" value="1"/>
</dbReference>
<dbReference type="InterPro" id="IPR014168">
    <property type="entry name" value="Tol-Pal_TolR"/>
</dbReference>
<evidence type="ECO:0000256" key="11">
    <source>
        <dbReference type="SAM" id="Phobius"/>
    </source>
</evidence>
<comment type="caution">
    <text evidence="12">The sequence shown here is derived from an EMBL/GenBank/DDBJ whole genome shotgun (WGS) entry which is preliminary data.</text>
</comment>
<dbReference type="InterPro" id="IPR003400">
    <property type="entry name" value="ExbD"/>
</dbReference>
<comment type="subcellular location">
    <subcellularLocation>
        <location evidence="1">Cell membrane</location>
        <topology evidence="1">Single-pass membrane protein</topology>
    </subcellularLocation>
    <subcellularLocation>
        <location evidence="10">Cell membrane</location>
        <topology evidence="10">Single-pass type II membrane protein</topology>
    </subcellularLocation>
</comment>
<dbReference type="GO" id="GO:0051301">
    <property type="term" value="P:cell division"/>
    <property type="evidence" value="ECO:0007669"/>
    <property type="project" value="UniProtKB-KW"/>
</dbReference>
<dbReference type="NCBIfam" id="TIGR02801">
    <property type="entry name" value="tolR"/>
    <property type="match status" value="1"/>
</dbReference>
<comment type="similarity">
    <text evidence="2 10">Belongs to the ExbD/TolR family.</text>
</comment>
<proteinExistence type="inferred from homology"/>
<dbReference type="RefSeq" id="WP_254773464.1">
    <property type="nucleotide sequence ID" value="NZ_FNKY01000001.1"/>
</dbReference>
<evidence type="ECO:0000313" key="13">
    <source>
        <dbReference type="Proteomes" id="UP000183471"/>
    </source>
</evidence>
<keyword evidence="10" id="KW-0653">Protein transport</keyword>
<gene>
    <name evidence="12" type="ORF">SAMN05216402_0600</name>
</gene>
<evidence type="ECO:0000256" key="1">
    <source>
        <dbReference type="ARBA" id="ARBA00004162"/>
    </source>
</evidence>
<dbReference type="Proteomes" id="UP000183471">
    <property type="component" value="Unassembled WGS sequence"/>
</dbReference>
<evidence type="ECO:0000256" key="8">
    <source>
        <dbReference type="ARBA" id="ARBA00023136"/>
    </source>
</evidence>
<keyword evidence="6 10" id="KW-0812">Transmembrane</keyword>
<reference evidence="12 13" key="1">
    <citation type="submission" date="2016-10" db="EMBL/GenBank/DDBJ databases">
        <authorList>
            <person name="Varghese N."/>
            <person name="Submissions S."/>
        </authorList>
    </citation>
    <scope>NUCLEOTIDE SEQUENCE [LARGE SCALE GENOMIC DNA]</scope>
    <source>
        <strain evidence="12 13">Nl1</strain>
    </source>
</reference>
<keyword evidence="4" id="KW-0997">Cell inner membrane</keyword>
<keyword evidence="3" id="KW-1003">Cell membrane</keyword>
<evidence type="ECO:0000256" key="10">
    <source>
        <dbReference type="RuleBase" id="RU003879"/>
    </source>
</evidence>
<sequence length="139" mass="15435">MTERRAKRRLMNEINVVPYIDVMLVLLVIFMITAPLISPGQIELPQIGKSLTPPVAPLEVIIKADGSLRLHDRATSGGEQKVSRTELVDAIKRKQAQNAEQAVVIAADKSVRYEEVTNVMDILQQQQVKKVGLLARPKS</sequence>
<keyword evidence="9" id="KW-0131">Cell cycle</keyword>
<evidence type="ECO:0000256" key="2">
    <source>
        <dbReference type="ARBA" id="ARBA00005811"/>
    </source>
</evidence>
<feature type="transmembrane region" description="Helical" evidence="11">
    <location>
        <begin position="16"/>
        <end position="37"/>
    </location>
</feature>
<evidence type="ECO:0000256" key="7">
    <source>
        <dbReference type="ARBA" id="ARBA00022989"/>
    </source>
</evidence>